<dbReference type="AlphaFoldDB" id="A0A9Q1Q9E5"/>
<keyword evidence="3" id="KW-1185">Reference proteome</keyword>
<evidence type="ECO:0000256" key="1">
    <source>
        <dbReference type="SAM" id="MobiDB-lite"/>
    </source>
</evidence>
<name>A0A9Q1Q9E5_9CARY</name>
<evidence type="ECO:0000313" key="3">
    <source>
        <dbReference type="Proteomes" id="UP001153076"/>
    </source>
</evidence>
<feature type="compositionally biased region" description="Basic and acidic residues" evidence="1">
    <location>
        <begin position="122"/>
        <end position="133"/>
    </location>
</feature>
<organism evidence="2 3">
    <name type="scientific">Carnegiea gigantea</name>
    <dbReference type="NCBI Taxonomy" id="171969"/>
    <lineage>
        <taxon>Eukaryota</taxon>
        <taxon>Viridiplantae</taxon>
        <taxon>Streptophyta</taxon>
        <taxon>Embryophyta</taxon>
        <taxon>Tracheophyta</taxon>
        <taxon>Spermatophyta</taxon>
        <taxon>Magnoliopsida</taxon>
        <taxon>eudicotyledons</taxon>
        <taxon>Gunneridae</taxon>
        <taxon>Pentapetalae</taxon>
        <taxon>Caryophyllales</taxon>
        <taxon>Cactineae</taxon>
        <taxon>Cactaceae</taxon>
        <taxon>Cactoideae</taxon>
        <taxon>Echinocereeae</taxon>
        <taxon>Carnegiea</taxon>
    </lineage>
</organism>
<sequence>MNTLNFSNNEGDDEILEEQGQQKSMNGDCFFRILKLLMDVKQMPNYNWCADLLYCPNDTIVEWKKNLSRNFVGPPLIVHESEIELQRKLAHMAQENQAHTKPSTLTHGSSPAPEQPCPQCGSEREASIERPSDPIEVTEEDVYGILALPIGPLEVQVASICELTNEYTKLLQQWRTRDEFIGNRCKDQWFPIVTHWTTDRVEQRNKDERSSMETMEGNIRDDLGRCLYNISTAYGVPRSSNSLNMQTNK</sequence>
<evidence type="ECO:0000313" key="2">
    <source>
        <dbReference type="EMBL" id="KAJ8433842.1"/>
    </source>
</evidence>
<feature type="compositionally biased region" description="Polar residues" evidence="1">
    <location>
        <begin position="94"/>
        <end position="109"/>
    </location>
</feature>
<gene>
    <name evidence="2" type="ORF">Cgig2_028159</name>
</gene>
<protein>
    <submittedName>
        <fullName evidence="2">Uncharacterized protein</fullName>
    </submittedName>
</protein>
<dbReference type="Proteomes" id="UP001153076">
    <property type="component" value="Unassembled WGS sequence"/>
</dbReference>
<reference evidence="2" key="1">
    <citation type="submission" date="2022-04" db="EMBL/GenBank/DDBJ databases">
        <title>Carnegiea gigantea Genome sequencing and assembly v2.</title>
        <authorList>
            <person name="Copetti D."/>
            <person name="Sanderson M.J."/>
            <person name="Burquez A."/>
            <person name="Wojciechowski M.F."/>
        </authorList>
    </citation>
    <scope>NUCLEOTIDE SEQUENCE</scope>
    <source>
        <strain evidence="2">SGP5-SGP5p</strain>
        <tissue evidence="2">Aerial part</tissue>
    </source>
</reference>
<dbReference type="EMBL" id="JAKOGI010000515">
    <property type="protein sequence ID" value="KAJ8433842.1"/>
    <property type="molecule type" value="Genomic_DNA"/>
</dbReference>
<accession>A0A9Q1Q9E5</accession>
<dbReference type="OrthoDB" id="1001981at2759"/>
<comment type="caution">
    <text evidence="2">The sequence shown here is derived from an EMBL/GenBank/DDBJ whole genome shotgun (WGS) entry which is preliminary data.</text>
</comment>
<feature type="region of interest" description="Disordered" evidence="1">
    <location>
        <begin position="92"/>
        <end position="134"/>
    </location>
</feature>
<proteinExistence type="predicted"/>